<dbReference type="Proteomes" id="UP000002588">
    <property type="component" value="Chromosome"/>
</dbReference>
<dbReference type="RefSeq" id="WP_011766497.1">
    <property type="nucleotide sequence ID" value="NC_008702.1"/>
</dbReference>
<keyword evidence="3" id="KW-0411">Iron-sulfur</keyword>
<dbReference type="EMBL" id="AM406670">
    <property type="protein sequence ID" value="CAL95387.1"/>
    <property type="molecule type" value="Genomic_DNA"/>
</dbReference>
<protein>
    <recommendedName>
        <fullName evidence="5">Radical SAM core domain-containing protein</fullName>
    </recommendedName>
</protein>
<evidence type="ECO:0000256" key="1">
    <source>
        <dbReference type="ARBA" id="ARBA00022723"/>
    </source>
</evidence>
<organism evidence="6 7">
    <name type="scientific">Azoarcus sp. (strain BH72)</name>
    <dbReference type="NCBI Taxonomy" id="418699"/>
    <lineage>
        <taxon>Bacteria</taxon>
        <taxon>Pseudomonadati</taxon>
        <taxon>Pseudomonadota</taxon>
        <taxon>Betaproteobacteria</taxon>
        <taxon>Rhodocyclales</taxon>
        <taxon>Zoogloeaceae</taxon>
        <taxon>Azoarcus</taxon>
    </lineage>
</organism>
<dbReference type="AlphaFoldDB" id="A1K982"/>
<dbReference type="Pfam" id="PF04055">
    <property type="entry name" value="Radical_SAM"/>
    <property type="match status" value="1"/>
</dbReference>
<dbReference type="GO" id="GO:0046872">
    <property type="term" value="F:metal ion binding"/>
    <property type="evidence" value="ECO:0007669"/>
    <property type="project" value="UniProtKB-KW"/>
</dbReference>
<dbReference type="KEGG" id="azo:azo2771"/>
<dbReference type="SFLD" id="SFLDS00029">
    <property type="entry name" value="Radical_SAM"/>
    <property type="match status" value="1"/>
</dbReference>
<dbReference type="eggNOG" id="COG1533">
    <property type="taxonomic scope" value="Bacteria"/>
</dbReference>
<dbReference type="SFLD" id="SFLDG01084">
    <property type="entry name" value="Uncharacterised_Radical_SAM_Su"/>
    <property type="match status" value="1"/>
</dbReference>
<dbReference type="GO" id="GO:0051536">
    <property type="term" value="F:iron-sulfur cluster binding"/>
    <property type="evidence" value="ECO:0007669"/>
    <property type="project" value="UniProtKB-KW"/>
</dbReference>
<dbReference type="GO" id="GO:0003824">
    <property type="term" value="F:catalytic activity"/>
    <property type="evidence" value="ECO:0007669"/>
    <property type="project" value="InterPro"/>
</dbReference>
<gene>
    <name evidence="6" type="ordered locus">azo2771</name>
</gene>
<dbReference type="CDD" id="cd01335">
    <property type="entry name" value="Radical_SAM"/>
    <property type="match status" value="1"/>
</dbReference>
<dbReference type="NCBIfam" id="NF033668">
    <property type="entry name" value="rSAM_PA0069"/>
    <property type="match status" value="1"/>
</dbReference>
<feature type="compositionally biased region" description="Polar residues" evidence="4">
    <location>
        <begin position="1"/>
        <end position="11"/>
    </location>
</feature>
<dbReference type="PROSITE" id="PS51918">
    <property type="entry name" value="RADICAL_SAM"/>
    <property type="match status" value="1"/>
</dbReference>
<dbReference type="PANTHER" id="PTHR43432:SF3">
    <property type="entry name" value="SLR0285 PROTEIN"/>
    <property type="match status" value="1"/>
</dbReference>
<dbReference type="InterPro" id="IPR040086">
    <property type="entry name" value="MJ0683-like"/>
</dbReference>
<dbReference type="PANTHER" id="PTHR43432">
    <property type="entry name" value="SLR0285 PROTEIN"/>
    <property type="match status" value="1"/>
</dbReference>
<evidence type="ECO:0000259" key="5">
    <source>
        <dbReference type="PROSITE" id="PS51918"/>
    </source>
</evidence>
<evidence type="ECO:0000256" key="3">
    <source>
        <dbReference type="ARBA" id="ARBA00023014"/>
    </source>
</evidence>
<name>A1K982_AZOSB</name>
<keyword evidence="2" id="KW-0408">Iron</keyword>
<keyword evidence="7" id="KW-1185">Reference proteome</keyword>
<dbReference type="InterPro" id="IPR007197">
    <property type="entry name" value="rSAM"/>
</dbReference>
<proteinExistence type="predicted"/>
<evidence type="ECO:0000256" key="4">
    <source>
        <dbReference type="SAM" id="MobiDB-lite"/>
    </source>
</evidence>
<feature type="domain" description="Radical SAM core" evidence="5">
    <location>
        <begin position="72"/>
        <end position="309"/>
    </location>
</feature>
<accession>A1K982</accession>
<evidence type="ECO:0000256" key="2">
    <source>
        <dbReference type="ARBA" id="ARBA00023004"/>
    </source>
</evidence>
<dbReference type="InterPro" id="IPR006638">
    <property type="entry name" value="Elp3/MiaA/NifB-like_rSAM"/>
</dbReference>
<dbReference type="STRING" id="62928.azo2771"/>
<sequence>MTVQKHSSLNSAVAAGPRGRGSAVRPDGRFLQWQREGFDDGWPTAGDEDDTRLATELRIDSAKTVITYNQSPDIPFDRSINPYRGCEHGCVYCFARPSHAYLDLSPGLDFETKLFWKPDAATVLRRELANPRYRCATIALGVNTDAWQPVERHTGLARQILQVLAETRHPVSLITKSSLIERDLDLLADLARDDLVQVMLSITTLDDDLARVLEPRAARPARRLETLSRLRAAGVPVGVLCAPLIPALNDHELEAVLTAAHAAGADTAGYVVLRLPHELRQIFTDWLARHRPDRAAHVMSLVEQLRGGRSYDSRFGHRMRGTGVIADLYSQRLRRICRRLGLNESRRTLNTAAFRPPAADTPQLSLF</sequence>
<dbReference type="Gene3D" id="3.80.30.30">
    <property type="match status" value="1"/>
</dbReference>
<reference evidence="6 7" key="1">
    <citation type="journal article" date="2006" name="Nat. Biotechnol.">
        <title>Complete genome of the mutualistic, N2-fixing grass endophyte Azoarcus sp. strain BH72.</title>
        <authorList>
            <person name="Krause A."/>
            <person name="Ramakumar A."/>
            <person name="Bartels D."/>
            <person name="Battistoni F."/>
            <person name="Bekel T."/>
            <person name="Boch J."/>
            <person name="Boehm M."/>
            <person name="Friedrich F."/>
            <person name="Hurek T."/>
            <person name="Krause L."/>
            <person name="Linke B."/>
            <person name="McHardy A.C."/>
            <person name="Sarkar A."/>
            <person name="Schneiker S."/>
            <person name="Syed A.A."/>
            <person name="Thauer R."/>
            <person name="Vorhoelter F.-J."/>
            <person name="Weidner S."/>
            <person name="Puehler A."/>
            <person name="Reinhold-Hurek B."/>
            <person name="Kaiser O."/>
            <person name="Goesmann A."/>
        </authorList>
    </citation>
    <scope>NUCLEOTIDE SEQUENCE [LARGE SCALE GENOMIC DNA]</scope>
    <source>
        <strain evidence="6 7">BH72</strain>
    </source>
</reference>
<dbReference type="SMART" id="SM00729">
    <property type="entry name" value="Elp3"/>
    <property type="match status" value="1"/>
</dbReference>
<keyword evidence="1" id="KW-0479">Metal-binding</keyword>
<evidence type="ECO:0000313" key="7">
    <source>
        <dbReference type="Proteomes" id="UP000002588"/>
    </source>
</evidence>
<evidence type="ECO:0000313" key="6">
    <source>
        <dbReference type="EMBL" id="CAL95387.1"/>
    </source>
</evidence>
<dbReference type="HOGENOM" id="CLU_015525_0_0_4"/>
<dbReference type="InterPro" id="IPR058240">
    <property type="entry name" value="rSAM_sf"/>
</dbReference>
<dbReference type="SUPFAM" id="SSF102114">
    <property type="entry name" value="Radical SAM enzymes"/>
    <property type="match status" value="1"/>
</dbReference>
<feature type="region of interest" description="Disordered" evidence="4">
    <location>
        <begin position="1"/>
        <end position="26"/>
    </location>
</feature>